<accession>A0AAV7XUG2</accession>
<dbReference type="GO" id="GO:0005739">
    <property type="term" value="C:mitochondrion"/>
    <property type="evidence" value="ECO:0007669"/>
    <property type="project" value="TreeGrafter"/>
</dbReference>
<dbReference type="InterPro" id="IPR051207">
    <property type="entry name" value="ComplexI_NDUFA9_subunit"/>
</dbReference>
<name>A0AAV7XUG2_9NEOP</name>
<dbReference type="AlphaFoldDB" id="A0AAV7XUG2"/>
<dbReference type="SUPFAM" id="SSF51735">
    <property type="entry name" value="NAD(P)-binding Rossmann-fold domains"/>
    <property type="match status" value="1"/>
</dbReference>
<feature type="domain" description="NAD-dependent epimerase/dehydratase" evidence="6">
    <location>
        <begin position="63"/>
        <end position="278"/>
    </location>
</feature>
<evidence type="ECO:0000256" key="2">
    <source>
        <dbReference type="ARBA" id="ARBA00040720"/>
    </source>
</evidence>
<evidence type="ECO:0000259" key="6">
    <source>
        <dbReference type="Pfam" id="PF01370"/>
    </source>
</evidence>
<evidence type="ECO:0000313" key="8">
    <source>
        <dbReference type="Proteomes" id="UP001075354"/>
    </source>
</evidence>
<evidence type="ECO:0000256" key="3">
    <source>
        <dbReference type="ARBA" id="ARBA00042000"/>
    </source>
</evidence>
<protein>
    <recommendedName>
        <fullName evidence="2">NADH dehydrogenase [ubiquinone] 1 alpha subcomplex subunit 9, mitochondrial</fullName>
    </recommendedName>
    <alternativeName>
        <fullName evidence="4">Complex I-39kD</fullName>
    </alternativeName>
    <alternativeName>
        <fullName evidence="3">NADH-ubiquinone oxidoreductase 39 kDa subunit</fullName>
    </alternativeName>
</protein>
<sequence length="412" mass="46512">MAAVVLHGTLNLSKQQFGATAAAVNVIQHAAYSSEVRPIKKPALSQMRKGAGGRSSFNGVVATVFGSTGFLGRYVTNELGKHGTQLILPYRGDNYEVFRMKLVGDLGQVYFHPFELRDEESIRQAVKYSNVVVNLIGRDWETKNYKFNDVNVEGARRLARISREMGVEKFIHLSALNATPNPQPKMILKGSGVLRSKYFGELAVREEFPDAVILRPSIIYGLEDRWLMHHSNFIRVNGFRFPLYKKGHGITKMPVSVDDIATAIYEIIKNPDSAGKVYQAVGPHRYSLHDLMLWIMSEIRKGQEDGFSVSDLRFDPIQIAKILFFENLPGTPVAAMHRETLELEATTDVVDYSLPTLVELGMKPTPLSDQITWLLKPYHHMNYITSSVGDFDKSVHFKLLLEPLAFFHSRLW</sequence>
<dbReference type="PANTHER" id="PTHR12126">
    <property type="entry name" value="NADH-UBIQUINONE OXIDOREDUCTASE 39 KDA SUBUNIT-RELATED"/>
    <property type="match status" value="1"/>
</dbReference>
<dbReference type="GO" id="GO:0044877">
    <property type="term" value="F:protein-containing complex binding"/>
    <property type="evidence" value="ECO:0007669"/>
    <property type="project" value="TreeGrafter"/>
</dbReference>
<dbReference type="InterPro" id="IPR001509">
    <property type="entry name" value="Epimerase_deHydtase"/>
</dbReference>
<keyword evidence="8" id="KW-1185">Reference proteome</keyword>
<comment type="similarity">
    <text evidence="1">Belongs to the complex I NDUFA9 subunit family.</text>
</comment>
<evidence type="ECO:0000256" key="5">
    <source>
        <dbReference type="ARBA" id="ARBA00046455"/>
    </source>
</evidence>
<organism evidence="7 8">
    <name type="scientific">Megalurothrips usitatus</name>
    <name type="common">bean blossom thrips</name>
    <dbReference type="NCBI Taxonomy" id="439358"/>
    <lineage>
        <taxon>Eukaryota</taxon>
        <taxon>Metazoa</taxon>
        <taxon>Ecdysozoa</taxon>
        <taxon>Arthropoda</taxon>
        <taxon>Hexapoda</taxon>
        <taxon>Insecta</taxon>
        <taxon>Pterygota</taxon>
        <taxon>Neoptera</taxon>
        <taxon>Paraneoptera</taxon>
        <taxon>Thysanoptera</taxon>
        <taxon>Terebrantia</taxon>
        <taxon>Thripoidea</taxon>
        <taxon>Thripidae</taxon>
        <taxon>Megalurothrips</taxon>
    </lineage>
</organism>
<dbReference type="Gene3D" id="3.40.50.720">
    <property type="entry name" value="NAD(P)-binding Rossmann-like Domain"/>
    <property type="match status" value="1"/>
</dbReference>
<dbReference type="InterPro" id="IPR036291">
    <property type="entry name" value="NAD(P)-bd_dom_sf"/>
</dbReference>
<evidence type="ECO:0000256" key="4">
    <source>
        <dbReference type="ARBA" id="ARBA00043145"/>
    </source>
</evidence>
<comment type="caution">
    <text evidence="7">The sequence shown here is derived from an EMBL/GenBank/DDBJ whole genome shotgun (WGS) entry which is preliminary data.</text>
</comment>
<gene>
    <name evidence="7" type="ORF">ONE63_005947</name>
</gene>
<dbReference type="PANTHER" id="PTHR12126:SF11">
    <property type="entry name" value="NADH DEHYDROGENASE [UBIQUINONE] 1 ALPHA SUBCOMPLEX SUBUNIT 9, MITOCHONDRIAL"/>
    <property type="match status" value="1"/>
</dbReference>
<dbReference type="CDD" id="cd05271">
    <property type="entry name" value="NDUFA9_like_SDR_a"/>
    <property type="match status" value="1"/>
</dbReference>
<dbReference type="Proteomes" id="UP001075354">
    <property type="component" value="Chromosome 3"/>
</dbReference>
<comment type="subunit">
    <text evidence="5">Complex I is composed of 45 different subunits. This a component of the hydrophobic protein fraction. Interacts with BLOC1S1. Interacts with SLC2A4. Interacts with CLOCK. Interacts with RAB5IF.</text>
</comment>
<evidence type="ECO:0000313" key="7">
    <source>
        <dbReference type="EMBL" id="KAJ1529137.1"/>
    </source>
</evidence>
<dbReference type="EMBL" id="JAPTSV010000003">
    <property type="protein sequence ID" value="KAJ1529137.1"/>
    <property type="molecule type" value="Genomic_DNA"/>
</dbReference>
<proteinExistence type="inferred from homology"/>
<evidence type="ECO:0000256" key="1">
    <source>
        <dbReference type="ARBA" id="ARBA00038501"/>
    </source>
</evidence>
<reference evidence="7" key="1">
    <citation type="submission" date="2022-12" db="EMBL/GenBank/DDBJ databases">
        <title>Chromosome-level genome assembly of the bean flower thrips Megalurothrips usitatus.</title>
        <authorList>
            <person name="Ma L."/>
            <person name="Liu Q."/>
            <person name="Li H."/>
            <person name="Cai W."/>
        </authorList>
    </citation>
    <scope>NUCLEOTIDE SEQUENCE</scope>
    <source>
        <strain evidence="7">Cailab_2022a</strain>
    </source>
</reference>
<dbReference type="Pfam" id="PF01370">
    <property type="entry name" value="Epimerase"/>
    <property type="match status" value="1"/>
</dbReference>